<dbReference type="InterPro" id="IPR011042">
    <property type="entry name" value="6-blade_b-propeller_TolB-like"/>
</dbReference>
<dbReference type="GO" id="GO:0004252">
    <property type="term" value="F:serine-type endopeptidase activity"/>
    <property type="evidence" value="ECO:0007669"/>
    <property type="project" value="TreeGrafter"/>
</dbReference>
<dbReference type="InterPro" id="IPR001375">
    <property type="entry name" value="Peptidase_S9_cat"/>
</dbReference>
<dbReference type="PANTHER" id="PTHR42776">
    <property type="entry name" value="SERINE PEPTIDASE S9 FAMILY MEMBER"/>
    <property type="match status" value="1"/>
</dbReference>
<sequence>MRAADIEKLVSVSRPAVAPDGSFAVYATSRPDVAANRAVGQLWRIDLPGGAPRRLTRGIADRAPRLSPDGTVVAFLRGDVKGSAQIHVVPALGGEPVQVTDAPLGVSSFVFSPDGGTFAYLALVPEKGRYGTVDGLGAASESPRRVTGLRWHANGLGYTLDRPSHVFVVPVPDAAGEPFYAPAPRVAAEGEEPPTPRVVPAEATALTSGAVWHDLLAFTPDGTEVITSPSPIVDERIDLRSRLVAVRVDGGGEREVLGLDAGYAIDEVVASPDGALFVLGHTLGDSHVDFIAPGVALGLVDEGSVRLLTDPNALDLGEPGSAITLAGDDVLVQNRTRGRVELVRVTRAGVTSVLLADAEVTGVGADAAGARVIAAIAAPDTFGALVEIDGDGDSRRIVDLGDELRASGVVTPVETQIAARDGYPVHGWVAVPEGDGPFPVILQIHGGPFAQYGVHVFDETQVLVDAGYAVVYCNPRGSAGYGRAHGRSIRQAMGTVDFTDVIDFLEAALAADARLDGTRLGVQGGSYGGYLTAWVIAHDHRFAGAIVERGFLDPEAFVGTSDIGSFFGQEYVGTDPALVASQSPAAVAHQVRTPTLVLHSELDFRCPLEQATRYYLSLRTAGVDAEMLIFPGENHELTRAGQPRHRVERFDAVLDWWRRVLPTD</sequence>
<organism evidence="5 6">
    <name type="scientific">Microbacterium ginsengisoli</name>
    <dbReference type="NCBI Taxonomy" id="400772"/>
    <lineage>
        <taxon>Bacteria</taxon>
        <taxon>Bacillati</taxon>
        <taxon>Actinomycetota</taxon>
        <taxon>Actinomycetes</taxon>
        <taxon>Micrococcales</taxon>
        <taxon>Microbacteriaceae</taxon>
        <taxon>Microbacterium</taxon>
    </lineage>
</organism>
<dbReference type="Proteomes" id="UP000033451">
    <property type="component" value="Unassembled WGS sequence"/>
</dbReference>
<dbReference type="Proteomes" id="UP000257479">
    <property type="component" value="Unassembled WGS sequence"/>
</dbReference>
<evidence type="ECO:0000259" key="3">
    <source>
        <dbReference type="Pfam" id="PF00326"/>
    </source>
</evidence>
<reference evidence="4 7" key="2">
    <citation type="journal article" date="2018" name="Nat. Biotechnol.">
        <title>A standardized bacterial taxonomy based on genome phylogeny substantially revises the tree of life.</title>
        <authorList>
            <person name="Parks D.H."/>
            <person name="Chuvochina M."/>
            <person name="Waite D.W."/>
            <person name="Rinke C."/>
            <person name="Skarshewski A."/>
            <person name="Chaumeil P.A."/>
            <person name="Hugenholtz P."/>
        </authorList>
    </citation>
    <scope>NUCLEOTIDE SEQUENCE [LARGE SCALE GENOMIC DNA]</scope>
    <source>
        <strain evidence="4">UBA9152</strain>
    </source>
</reference>
<dbReference type="EMBL" id="JYIY01000077">
    <property type="protein sequence ID" value="KJL35792.1"/>
    <property type="molecule type" value="Genomic_DNA"/>
</dbReference>
<keyword evidence="2" id="KW-0720">Serine protease</keyword>
<evidence type="ECO:0000256" key="1">
    <source>
        <dbReference type="ARBA" id="ARBA00022801"/>
    </source>
</evidence>
<reference evidence="5 6" key="1">
    <citation type="submission" date="2015-02" db="EMBL/GenBank/DDBJ databases">
        <title>Draft genome sequences of ten Microbacterium spp. with emphasis on heavy metal contaminated environments.</title>
        <authorList>
            <person name="Corretto E."/>
        </authorList>
    </citation>
    <scope>NUCLEOTIDE SEQUENCE [LARGE SCALE GENOMIC DNA]</scope>
    <source>
        <strain evidence="5 6">DSM 18659</strain>
    </source>
</reference>
<dbReference type="Pfam" id="PF00326">
    <property type="entry name" value="Peptidase_S9"/>
    <property type="match status" value="1"/>
</dbReference>
<evidence type="ECO:0000313" key="6">
    <source>
        <dbReference type="Proteomes" id="UP000033451"/>
    </source>
</evidence>
<name>A0A0F0LRE2_9MICO</name>
<dbReference type="RefSeq" id="WP_045248125.1">
    <property type="nucleotide sequence ID" value="NZ_JYIY01000077.1"/>
</dbReference>
<evidence type="ECO:0000313" key="5">
    <source>
        <dbReference type="EMBL" id="KJL35792.1"/>
    </source>
</evidence>
<protein>
    <submittedName>
        <fullName evidence="5">Protein TolB</fullName>
    </submittedName>
    <submittedName>
        <fullName evidence="4">S9 family peptidase</fullName>
    </submittedName>
</protein>
<dbReference type="SUPFAM" id="SSF82171">
    <property type="entry name" value="DPP6 N-terminal domain-like"/>
    <property type="match status" value="1"/>
</dbReference>
<dbReference type="Gene3D" id="2.120.10.30">
    <property type="entry name" value="TolB, C-terminal domain"/>
    <property type="match status" value="1"/>
</dbReference>
<dbReference type="InterPro" id="IPR029058">
    <property type="entry name" value="AB_hydrolase_fold"/>
</dbReference>
<dbReference type="InterPro" id="IPR011659">
    <property type="entry name" value="WD40"/>
</dbReference>
<comment type="caution">
    <text evidence="5">The sequence shown here is derived from an EMBL/GenBank/DDBJ whole genome shotgun (WGS) entry which is preliminary data.</text>
</comment>
<dbReference type="OrthoDB" id="262125at2"/>
<dbReference type="STRING" id="400772.RR49_02226"/>
<dbReference type="PANTHER" id="PTHR42776:SF27">
    <property type="entry name" value="DIPEPTIDYL PEPTIDASE FAMILY MEMBER 6"/>
    <property type="match status" value="1"/>
</dbReference>
<dbReference type="Gene3D" id="3.40.50.1820">
    <property type="entry name" value="alpha/beta hydrolase"/>
    <property type="match status" value="1"/>
</dbReference>
<dbReference type="PATRIC" id="fig|400772.4.peg.2241"/>
<dbReference type="GO" id="GO:0006508">
    <property type="term" value="P:proteolysis"/>
    <property type="evidence" value="ECO:0007669"/>
    <property type="project" value="InterPro"/>
</dbReference>
<keyword evidence="6" id="KW-1185">Reference proteome</keyword>
<evidence type="ECO:0000256" key="2">
    <source>
        <dbReference type="ARBA" id="ARBA00022825"/>
    </source>
</evidence>
<feature type="domain" description="Peptidase S9 prolyl oligopeptidase catalytic" evidence="3">
    <location>
        <begin position="456"/>
        <end position="661"/>
    </location>
</feature>
<evidence type="ECO:0000313" key="4">
    <source>
        <dbReference type="EMBL" id="HAN23660.1"/>
    </source>
</evidence>
<accession>A0A0F0LRE2</accession>
<gene>
    <name evidence="5" type="primary">tolB</name>
    <name evidence="4" type="ORF">DCP95_03705</name>
    <name evidence="5" type="ORF">RR49_02226</name>
</gene>
<keyword evidence="2" id="KW-0645">Protease</keyword>
<dbReference type="Pfam" id="PF07676">
    <property type="entry name" value="PD40"/>
    <property type="match status" value="1"/>
</dbReference>
<dbReference type="EMBL" id="DMNG01000063">
    <property type="protein sequence ID" value="HAN23660.1"/>
    <property type="molecule type" value="Genomic_DNA"/>
</dbReference>
<proteinExistence type="predicted"/>
<dbReference type="AlphaFoldDB" id="A0A0F0LRE2"/>
<evidence type="ECO:0000313" key="7">
    <source>
        <dbReference type="Proteomes" id="UP000257479"/>
    </source>
</evidence>
<dbReference type="SUPFAM" id="SSF53474">
    <property type="entry name" value="alpha/beta-Hydrolases"/>
    <property type="match status" value="1"/>
</dbReference>
<keyword evidence="1" id="KW-0378">Hydrolase</keyword>